<comment type="caution">
    <text evidence="1">The sequence shown here is derived from an EMBL/GenBank/DDBJ whole genome shotgun (WGS) entry which is preliminary data.</text>
</comment>
<dbReference type="OrthoDB" id="3759701at2759"/>
<sequence>MKFSILTIVPLAALAAAFPSPQNADRPVATGSCCVANTSLKQDVCNVNGQSGRCVPSAANNCLFPYLDMAGVRRLTNLTGGGQLTCIEDNRLQCDANTLKRGRPLCRLASEFGKIN</sequence>
<keyword evidence="2" id="KW-1185">Reference proteome</keyword>
<protein>
    <submittedName>
        <fullName evidence="1">Uncharacterized protein</fullName>
    </submittedName>
</protein>
<name>A0A163CDJ3_DIDRA</name>
<dbReference type="EMBL" id="JYNV01000214">
    <property type="protein sequence ID" value="KZM22386.1"/>
    <property type="molecule type" value="Genomic_DNA"/>
</dbReference>
<evidence type="ECO:0000313" key="2">
    <source>
        <dbReference type="Proteomes" id="UP000076837"/>
    </source>
</evidence>
<gene>
    <name evidence="1" type="ORF">ST47_g6427</name>
</gene>
<organism evidence="1 2">
    <name type="scientific">Didymella rabiei</name>
    <name type="common">Chickpea ascochyta blight fungus</name>
    <name type="synonym">Mycosphaerella rabiei</name>
    <dbReference type="NCBI Taxonomy" id="5454"/>
    <lineage>
        <taxon>Eukaryota</taxon>
        <taxon>Fungi</taxon>
        <taxon>Dikarya</taxon>
        <taxon>Ascomycota</taxon>
        <taxon>Pezizomycotina</taxon>
        <taxon>Dothideomycetes</taxon>
        <taxon>Pleosporomycetidae</taxon>
        <taxon>Pleosporales</taxon>
        <taxon>Pleosporineae</taxon>
        <taxon>Didymellaceae</taxon>
        <taxon>Ascochyta</taxon>
    </lineage>
</organism>
<dbReference type="Proteomes" id="UP000076837">
    <property type="component" value="Unassembled WGS sequence"/>
</dbReference>
<reference evidence="1 2" key="1">
    <citation type="journal article" date="2016" name="Sci. Rep.">
        <title>Draft genome sequencing and secretome analysis of fungal phytopathogen Ascochyta rabiei provides insight into the necrotrophic effector repertoire.</title>
        <authorList>
            <person name="Verma S."/>
            <person name="Gazara R.K."/>
            <person name="Nizam S."/>
            <person name="Parween S."/>
            <person name="Chattopadhyay D."/>
            <person name="Verma P.K."/>
        </authorList>
    </citation>
    <scope>NUCLEOTIDE SEQUENCE [LARGE SCALE GENOMIC DNA]</scope>
    <source>
        <strain evidence="1 2">ArDII</strain>
    </source>
</reference>
<evidence type="ECO:0000313" key="1">
    <source>
        <dbReference type="EMBL" id="KZM22386.1"/>
    </source>
</evidence>
<proteinExistence type="predicted"/>
<accession>A0A163CDJ3</accession>
<dbReference type="AlphaFoldDB" id="A0A163CDJ3"/>